<reference evidence="10" key="1">
    <citation type="journal article" date="2021" name="PeerJ">
        <title>Extensive microbial diversity within the chicken gut microbiome revealed by metagenomics and culture.</title>
        <authorList>
            <person name="Gilroy R."/>
            <person name="Ravi A."/>
            <person name="Getino M."/>
            <person name="Pursley I."/>
            <person name="Horton D.L."/>
            <person name="Alikhan N.F."/>
            <person name="Baker D."/>
            <person name="Gharbi K."/>
            <person name="Hall N."/>
            <person name="Watson M."/>
            <person name="Adriaenssens E.M."/>
            <person name="Foster-Nyarko E."/>
            <person name="Jarju S."/>
            <person name="Secka A."/>
            <person name="Antonio M."/>
            <person name="Oren A."/>
            <person name="Chaudhuri R.R."/>
            <person name="La Ragione R."/>
            <person name="Hildebrand F."/>
            <person name="Pallen M.J."/>
        </authorList>
    </citation>
    <scope>NUCLEOTIDE SEQUENCE</scope>
    <source>
        <strain evidence="10">ChiGjej2B2-7701</strain>
    </source>
</reference>
<dbReference type="Proteomes" id="UP001168435">
    <property type="component" value="Unassembled WGS sequence"/>
</dbReference>
<dbReference type="GO" id="GO:0019171">
    <property type="term" value="F:(3R)-hydroxyacyl-[acyl-carrier-protein] dehydratase activity"/>
    <property type="evidence" value="ECO:0007669"/>
    <property type="project" value="UniProtKB-EC"/>
</dbReference>
<evidence type="ECO:0000256" key="3">
    <source>
        <dbReference type="ARBA" id="ARBA00013167"/>
    </source>
</evidence>
<comment type="catalytic activity">
    <reaction evidence="1">
        <text>a (3R)-hydroxyacyl-[ACP] = a (2E)-enoyl-[ACP] + H2O</text>
        <dbReference type="Rhea" id="RHEA:13097"/>
        <dbReference type="Rhea" id="RHEA-COMP:9925"/>
        <dbReference type="Rhea" id="RHEA-COMP:9945"/>
        <dbReference type="ChEBI" id="CHEBI:15377"/>
        <dbReference type="ChEBI" id="CHEBI:78784"/>
        <dbReference type="ChEBI" id="CHEBI:78827"/>
        <dbReference type="EC" id="4.2.1.59"/>
    </reaction>
</comment>
<comment type="caution">
    <text evidence="10">The sequence shown here is derived from an EMBL/GenBank/DDBJ whole genome shotgun (WGS) entry which is preliminary data.</text>
</comment>
<dbReference type="Gene3D" id="3.10.129.10">
    <property type="entry name" value="Hotdog Thioesterase"/>
    <property type="match status" value="1"/>
</dbReference>
<keyword evidence="4" id="KW-0963">Cytoplasm</keyword>
<evidence type="ECO:0000256" key="8">
    <source>
        <dbReference type="ARBA" id="ARBA00023239"/>
    </source>
</evidence>
<keyword evidence="5" id="KW-0444">Lipid biosynthesis</keyword>
<evidence type="ECO:0000256" key="6">
    <source>
        <dbReference type="ARBA" id="ARBA00022556"/>
    </source>
</evidence>
<dbReference type="CDD" id="cd01288">
    <property type="entry name" value="FabZ"/>
    <property type="match status" value="1"/>
</dbReference>
<dbReference type="PANTHER" id="PTHR30272:SF3">
    <property type="entry name" value="(3R)-HYDROXYMYRISTOYL-[ACYL CARRIER PROTEIN] DEHYDRATASE"/>
    <property type="match status" value="1"/>
</dbReference>
<keyword evidence="8 10" id="KW-0456">Lyase</keyword>
<protein>
    <recommendedName>
        <fullName evidence="3">3-hydroxyacyl-[acyl-carrier-protein] dehydratase</fullName>
        <ecNumber evidence="3">4.2.1.59</ecNumber>
    </recommendedName>
</protein>
<sequence>MQLDSNQIAEILPHRYPFALVDRITDGEEGSWARGRLCVSNMSPVFCGHFPQYHVLPGVLIVEALAQVAAVAMLSLPENRGKLGFFASIKDAKFRKQVRPGDVLELESRIVKTRRSFAFVEAEARVDGEVACTATLTLALGSADEA</sequence>
<dbReference type="Pfam" id="PF07977">
    <property type="entry name" value="FabA"/>
    <property type="match status" value="1"/>
</dbReference>
<organism evidence="10 12">
    <name type="scientific">Collinsella ihumii</name>
    <dbReference type="NCBI Taxonomy" id="1720204"/>
    <lineage>
        <taxon>Bacteria</taxon>
        <taxon>Bacillati</taxon>
        <taxon>Actinomycetota</taxon>
        <taxon>Coriobacteriia</taxon>
        <taxon>Coriobacteriales</taxon>
        <taxon>Coriobacteriaceae</taxon>
        <taxon>Collinsella</taxon>
    </lineage>
</organism>
<keyword evidence="13" id="KW-1185">Reference proteome</keyword>
<evidence type="ECO:0000256" key="2">
    <source>
        <dbReference type="ARBA" id="ARBA00004496"/>
    </source>
</evidence>
<reference evidence="11" key="3">
    <citation type="submission" date="2023-06" db="EMBL/GenBank/DDBJ databases">
        <authorList>
            <person name="Zeman M."/>
            <person name="Kubasova T."/>
            <person name="Jahodarova E."/>
            <person name="Nykrynova M."/>
            <person name="Rychlik I."/>
        </authorList>
    </citation>
    <scope>NUCLEOTIDE SEQUENCE</scope>
    <source>
        <strain evidence="11">176_SSukc20</strain>
    </source>
</reference>
<dbReference type="EMBL" id="JAUEIQ010000005">
    <property type="protein sequence ID" value="MDN0063888.1"/>
    <property type="molecule type" value="Genomic_DNA"/>
</dbReference>
<comment type="subcellular location">
    <subcellularLocation>
        <location evidence="2">Cytoplasm</location>
    </subcellularLocation>
</comment>
<comment type="function">
    <text evidence="9">Involved in unsaturated fatty acids biosynthesis. Catalyzes the dehydration of short chain beta-hydroxyacyl-ACPs and long chain saturated and unsaturated beta-hydroxyacyl-ACPs.</text>
</comment>
<name>A0A921LR99_9ACTN</name>
<evidence type="ECO:0000256" key="7">
    <source>
        <dbReference type="ARBA" id="ARBA00023098"/>
    </source>
</evidence>
<dbReference type="Proteomes" id="UP000746751">
    <property type="component" value="Unassembled WGS sequence"/>
</dbReference>
<keyword evidence="7" id="KW-0443">Lipid metabolism</keyword>
<dbReference type="InterPro" id="IPR029069">
    <property type="entry name" value="HotDog_dom_sf"/>
</dbReference>
<dbReference type="GO" id="GO:0005737">
    <property type="term" value="C:cytoplasm"/>
    <property type="evidence" value="ECO:0007669"/>
    <property type="project" value="UniProtKB-SubCell"/>
</dbReference>
<dbReference type="PANTHER" id="PTHR30272">
    <property type="entry name" value="3-HYDROXYACYL-[ACYL-CARRIER-PROTEIN] DEHYDRATASE"/>
    <property type="match status" value="1"/>
</dbReference>
<keyword evidence="6" id="KW-0441">Lipid A biosynthesis</keyword>
<evidence type="ECO:0000313" key="13">
    <source>
        <dbReference type="Proteomes" id="UP001168435"/>
    </source>
</evidence>
<dbReference type="GO" id="GO:0016020">
    <property type="term" value="C:membrane"/>
    <property type="evidence" value="ECO:0007669"/>
    <property type="project" value="GOC"/>
</dbReference>
<dbReference type="GO" id="GO:0009245">
    <property type="term" value="P:lipid A biosynthetic process"/>
    <property type="evidence" value="ECO:0007669"/>
    <property type="project" value="UniProtKB-KW"/>
</dbReference>
<dbReference type="EC" id="4.2.1.59" evidence="3"/>
<proteinExistence type="predicted"/>
<evidence type="ECO:0000256" key="9">
    <source>
        <dbReference type="ARBA" id="ARBA00025049"/>
    </source>
</evidence>
<dbReference type="InterPro" id="IPR013114">
    <property type="entry name" value="FabA_FabZ"/>
</dbReference>
<dbReference type="SUPFAM" id="SSF54637">
    <property type="entry name" value="Thioesterase/thiol ester dehydrase-isomerase"/>
    <property type="match status" value="1"/>
</dbReference>
<reference evidence="11" key="4">
    <citation type="submission" date="2024-05" db="EMBL/GenBank/DDBJ databases">
        <title>Identification and characterization of horizontal gene transfer across gut microbiota members of farm animals based on homology search.</title>
        <authorList>
            <person name="Schwarzerova J."/>
            <person name="Nykrynova M."/>
            <person name="Jureckova K."/>
            <person name="Cejkova D."/>
            <person name="Rychlik I."/>
        </authorList>
    </citation>
    <scope>NUCLEOTIDE SEQUENCE</scope>
    <source>
        <strain evidence="11">176_SSukc20</strain>
    </source>
</reference>
<dbReference type="FunFam" id="3.10.129.10:FF:000001">
    <property type="entry name" value="3-hydroxyacyl-[acyl-carrier-protein] dehydratase FabZ"/>
    <property type="match status" value="1"/>
</dbReference>
<dbReference type="EMBL" id="DYVF01000037">
    <property type="protein sequence ID" value="HJG30790.1"/>
    <property type="molecule type" value="Genomic_DNA"/>
</dbReference>
<accession>A0A921LR99</accession>
<evidence type="ECO:0000256" key="4">
    <source>
        <dbReference type="ARBA" id="ARBA00022490"/>
    </source>
</evidence>
<evidence type="ECO:0000313" key="12">
    <source>
        <dbReference type="Proteomes" id="UP000746751"/>
    </source>
</evidence>
<reference evidence="10" key="2">
    <citation type="submission" date="2021-09" db="EMBL/GenBank/DDBJ databases">
        <authorList>
            <person name="Gilroy R."/>
        </authorList>
    </citation>
    <scope>NUCLEOTIDE SEQUENCE</scope>
    <source>
        <strain evidence="10">ChiGjej2B2-7701</strain>
    </source>
</reference>
<evidence type="ECO:0000313" key="10">
    <source>
        <dbReference type="EMBL" id="HJG30790.1"/>
    </source>
</evidence>
<evidence type="ECO:0000313" key="11">
    <source>
        <dbReference type="EMBL" id="MDN0063888.1"/>
    </source>
</evidence>
<dbReference type="AlphaFoldDB" id="A0A921LR99"/>
<evidence type="ECO:0000256" key="1">
    <source>
        <dbReference type="ARBA" id="ARBA00001055"/>
    </source>
</evidence>
<gene>
    <name evidence="10" type="primary">fabZ</name>
    <name evidence="10" type="ORF">K8U80_05275</name>
    <name evidence="11" type="ORF">QVN30_06145</name>
</gene>
<dbReference type="NCBIfam" id="NF000582">
    <property type="entry name" value="PRK00006.1"/>
    <property type="match status" value="1"/>
</dbReference>
<evidence type="ECO:0000256" key="5">
    <source>
        <dbReference type="ARBA" id="ARBA00022516"/>
    </source>
</evidence>
<dbReference type="RefSeq" id="WP_066830410.1">
    <property type="nucleotide sequence ID" value="NZ_CABKVW010000005.1"/>
</dbReference>